<dbReference type="OrthoDB" id="4691at2157"/>
<dbReference type="AlphaFoldDB" id="A0A4D6HFI4"/>
<comment type="similarity">
    <text evidence="1 8">Belongs to the V-ATPase E subunit family.</text>
</comment>
<dbReference type="GO" id="GO:0005524">
    <property type="term" value="F:ATP binding"/>
    <property type="evidence" value="ECO:0007669"/>
    <property type="project" value="UniProtKB-UniRule"/>
</dbReference>
<dbReference type="KEGG" id="hsn:DV733_09805"/>
<dbReference type="RefSeq" id="WP_049994871.1">
    <property type="nucleotide sequence ID" value="NZ_CP031310.1"/>
</dbReference>
<comment type="function">
    <text evidence="8">Component of the A-type ATP synthase that produces ATP from ADP in the presence of a proton gradient across the membrane.</text>
</comment>
<dbReference type="InterPro" id="IPR002842">
    <property type="entry name" value="ATPase_V1_Esu"/>
</dbReference>
<dbReference type="PANTHER" id="PTHR45715">
    <property type="entry name" value="ATPASE H+-TRANSPORTING V1 SUBUNIT E1A-RELATED"/>
    <property type="match status" value="1"/>
</dbReference>
<dbReference type="GO" id="GO:0046933">
    <property type="term" value="F:proton-transporting ATP synthase activity, rotational mechanism"/>
    <property type="evidence" value="ECO:0007669"/>
    <property type="project" value="UniProtKB-UniRule"/>
</dbReference>
<dbReference type="GO" id="GO:0042777">
    <property type="term" value="P:proton motive force-driven plasma membrane ATP synthesis"/>
    <property type="evidence" value="ECO:0007669"/>
    <property type="project" value="UniProtKB-UniRule"/>
</dbReference>
<accession>A0A4D6HFI4</accession>
<evidence type="ECO:0000313" key="11">
    <source>
        <dbReference type="Proteomes" id="UP000296706"/>
    </source>
</evidence>
<feature type="compositionally biased region" description="Basic and acidic residues" evidence="9">
    <location>
        <begin position="8"/>
        <end position="25"/>
    </location>
</feature>
<sequence length="195" mass="22259">MSLDSVTEDIREQARARAEEIRSEGEAEAEEIISEAEAEAEEIHEQREREVERQIEQERDQRLSSANLEAKQKRLATRRELLQQVRDDVEAALVDLDGDTREELTRELLAAAATEFEDADTVEVYGRADDQDLIESILSEYENFEYGGETDCLGGVVVESDASRVRVDNTFDSVLEDVWQESLREISADLFDEEQ</sequence>
<comment type="subunit">
    <text evidence="8">Has multiple subunits with at least A(3), B(3), C, D, E, F, H, I and proteolipid K(x).</text>
</comment>
<comment type="subcellular location">
    <subcellularLocation>
        <location evidence="8">Cell membrane</location>
        <topology evidence="8">Peripheral membrane protein</topology>
    </subcellularLocation>
</comment>
<gene>
    <name evidence="8" type="primary">atpE</name>
    <name evidence="10" type="ORF">DV733_09805</name>
</gene>
<evidence type="ECO:0000313" key="10">
    <source>
        <dbReference type="EMBL" id="QCC51517.1"/>
    </source>
</evidence>
<organism evidence="10 11">
    <name type="scientific">Halapricum salinum</name>
    <dbReference type="NCBI Taxonomy" id="1457250"/>
    <lineage>
        <taxon>Archaea</taxon>
        <taxon>Methanobacteriati</taxon>
        <taxon>Methanobacteriota</taxon>
        <taxon>Stenosarchaea group</taxon>
        <taxon>Halobacteria</taxon>
        <taxon>Halobacteriales</taxon>
        <taxon>Haloarculaceae</taxon>
        <taxon>Halapricum</taxon>
    </lineage>
</organism>
<dbReference type="GO" id="GO:0005886">
    <property type="term" value="C:plasma membrane"/>
    <property type="evidence" value="ECO:0007669"/>
    <property type="project" value="UniProtKB-SubCell"/>
</dbReference>
<dbReference type="Gene3D" id="3.30.2320.30">
    <property type="entry name" value="ATP synthase, E subunit, C-terminal"/>
    <property type="match status" value="1"/>
</dbReference>
<keyword evidence="6 8" id="KW-0472">Membrane</keyword>
<keyword evidence="5 8" id="KW-0406">Ion transport</keyword>
<dbReference type="GO" id="GO:0033178">
    <property type="term" value="C:proton-transporting two-sector ATPase complex, catalytic domain"/>
    <property type="evidence" value="ECO:0007669"/>
    <property type="project" value="InterPro"/>
</dbReference>
<evidence type="ECO:0000256" key="1">
    <source>
        <dbReference type="ARBA" id="ARBA00005901"/>
    </source>
</evidence>
<dbReference type="GO" id="GO:0046961">
    <property type="term" value="F:proton-transporting ATPase activity, rotational mechanism"/>
    <property type="evidence" value="ECO:0007669"/>
    <property type="project" value="InterPro"/>
</dbReference>
<dbReference type="NCBIfam" id="NF002629">
    <property type="entry name" value="PRK02292.1"/>
    <property type="match status" value="1"/>
</dbReference>
<dbReference type="EMBL" id="CP031310">
    <property type="protein sequence ID" value="QCC51517.1"/>
    <property type="molecule type" value="Genomic_DNA"/>
</dbReference>
<dbReference type="STRING" id="1457250.GCA_000755225_00938"/>
<dbReference type="Gene3D" id="1.20.5.620">
    <property type="entry name" value="F1F0 ATP synthase subunit B, membrane domain"/>
    <property type="match status" value="1"/>
</dbReference>
<keyword evidence="3 8" id="KW-1003">Cell membrane</keyword>
<dbReference type="HAMAP" id="MF_00311">
    <property type="entry name" value="ATP_synth_E_arch"/>
    <property type="match status" value="1"/>
</dbReference>
<evidence type="ECO:0000256" key="9">
    <source>
        <dbReference type="SAM" id="MobiDB-lite"/>
    </source>
</evidence>
<evidence type="ECO:0000256" key="5">
    <source>
        <dbReference type="ARBA" id="ARBA00023065"/>
    </source>
</evidence>
<evidence type="ECO:0000256" key="7">
    <source>
        <dbReference type="ARBA" id="ARBA00023310"/>
    </source>
</evidence>
<evidence type="ECO:0000256" key="4">
    <source>
        <dbReference type="ARBA" id="ARBA00022781"/>
    </source>
</evidence>
<dbReference type="InterPro" id="IPR038495">
    <property type="entry name" value="ATPase_E_C"/>
</dbReference>
<dbReference type="SUPFAM" id="SSF160527">
    <property type="entry name" value="V-type ATPase subunit E-like"/>
    <property type="match status" value="1"/>
</dbReference>
<evidence type="ECO:0000256" key="8">
    <source>
        <dbReference type="HAMAP-Rule" id="MF_00311"/>
    </source>
</evidence>
<protein>
    <recommendedName>
        <fullName evidence="8">A-type ATP synthase subunit E</fullName>
    </recommendedName>
</protein>
<reference evidence="10 11" key="1">
    <citation type="journal article" date="2019" name="Nat. Commun.">
        <title>A new type of DNA phosphorothioation-based antiviral system in archaea.</title>
        <authorList>
            <person name="Xiong L."/>
            <person name="Liu S."/>
            <person name="Chen S."/>
            <person name="Xiao Y."/>
            <person name="Zhu B."/>
            <person name="Gao Y."/>
            <person name="Zhang Y."/>
            <person name="Chen B."/>
            <person name="Luo J."/>
            <person name="Deng Z."/>
            <person name="Chen X."/>
            <person name="Wang L."/>
            <person name="Chen S."/>
        </authorList>
    </citation>
    <scope>NUCLEOTIDE SEQUENCE [LARGE SCALE GENOMIC DNA]</scope>
    <source>
        <strain evidence="10 11">CBA1105</strain>
    </source>
</reference>
<keyword evidence="4 8" id="KW-0375">Hydrogen ion transport</keyword>
<keyword evidence="2 8" id="KW-0813">Transport</keyword>
<evidence type="ECO:0000256" key="3">
    <source>
        <dbReference type="ARBA" id="ARBA00022475"/>
    </source>
</evidence>
<feature type="compositionally biased region" description="Basic and acidic residues" evidence="9">
    <location>
        <begin position="41"/>
        <end position="60"/>
    </location>
</feature>
<feature type="region of interest" description="Disordered" evidence="9">
    <location>
        <begin position="1"/>
        <end position="60"/>
    </location>
</feature>
<feature type="compositionally biased region" description="Acidic residues" evidence="9">
    <location>
        <begin position="26"/>
        <end position="40"/>
    </location>
</feature>
<dbReference type="GeneID" id="39848159"/>
<evidence type="ECO:0000256" key="6">
    <source>
        <dbReference type="ARBA" id="ARBA00023136"/>
    </source>
</evidence>
<keyword evidence="7 8" id="KW-0066">ATP synthesis</keyword>
<evidence type="ECO:0000256" key="2">
    <source>
        <dbReference type="ARBA" id="ARBA00022448"/>
    </source>
</evidence>
<proteinExistence type="inferred from homology"/>
<name>A0A4D6HFI4_9EURY</name>
<dbReference type="Proteomes" id="UP000296706">
    <property type="component" value="Chromosome"/>
</dbReference>
<dbReference type="Pfam" id="PF01991">
    <property type="entry name" value="vATP-synt_E"/>
    <property type="match status" value="1"/>
</dbReference>
<keyword evidence="11" id="KW-1185">Reference proteome</keyword>